<sequence>MKVFFAITTLISLATARPTCPTKPTTAYGASATVTPAANSSTTTTSSTGYSNSTAGNKLATGWYPSWVSDKFAPSQIPWNKYSALTYSFVVTTGDSSFFNLTDDPSTFQEFVSQAHAHNVKALVSVGGWTGSRFFSSSVATPENRTAFASALIDFATKNKLDGIDFDWEHPNTDGMGCNTKSPNDSANFLEFLKEVRQKAPQGFQLTAATAITPFKGPDGNPMSDVSGFAQVLDRIAVMAYDVYGPFSETAGPNAPLQDSCAPTKDQLGSGTSAVKAWTNAGFPANQIALGVPSYGHGFTVASSAIGGDAQKLAEFPAFDKNLVPPGTGETADMKSTDACGAVSGPGGSFMYNDMVNRGMINAQGTSAASGLLYQFDNCSQTAYIYNSTSQVFISYDNTDTYKAKGNFIKEQNLAGFAMWTIDTDTPDGTLADAIRSTM</sequence>
<evidence type="ECO:0000313" key="12">
    <source>
        <dbReference type="Proteomes" id="UP001213000"/>
    </source>
</evidence>
<gene>
    <name evidence="11" type="ORF">NP233_g3226</name>
</gene>
<keyword evidence="9" id="KW-0732">Signal</keyword>
<dbReference type="PANTHER" id="PTHR11177:SF317">
    <property type="entry name" value="CHITINASE 12-RELATED"/>
    <property type="match status" value="1"/>
</dbReference>
<dbReference type="SUPFAM" id="SSF54556">
    <property type="entry name" value="Chitinase insertion domain"/>
    <property type="match status" value="1"/>
</dbReference>
<dbReference type="Gene3D" id="3.10.50.10">
    <property type="match status" value="1"/>
</dbReference>
<name>A0AAD5W0R7_9AGAR</name>
<dbReference type="GO" id="GO:0008061">
    <property type="term" value="F:chitin binding"/>
    <property type="evidence" value="ECO:0007669"/>
    <property type="project" value="InterPro"/>
</dbReference>
<evidence type="ECO:0000259" key="10">
    <source>
        <dbReference type="PROSITE" id="PS51910"/>
    </source>
</evidence>
<dbReference type="SUPFAM" id="SSF51445">
    <property type="entry name" value="(Trans)glycosidases"/>
    <property type="match status" value="1"/>
</dbReference>
<keyword evidence="5 7" id="KW-0326">Glycosidase</keyword>
<proteinExistence type="inferred from homology"/>
<feature type="chain" id="PRO_5042202149" description="GH18 domain-containing protein" evidence="9">
    <location>
        <begin position="17"/>
        <end position="439"/>
    </location>
</feature>
<keyword evidence="3" id="KW-0146">Chitin degradation</keyword>
<dbReference type="InterPro" id="IPR017853">
    <property type="entry name" value="GH"/>
</dbReference>
<accession>A0AAD5W0R7</accession>
<dbReference type="Pfam" id="PF00704">
    <property type="entry name" value="Glyco_hydro_18"/>
    <property type="match status" value="1"/>
</dbReference>
<evidence type="ECO:0000256" key="6">
    <source>
        <dbReference type="ARBA" id="ARBA00023326"/>
    </source>
</evidence>
<evidence type="ECO:0000256" key="5">
    <source>
        <dbReference type="ARBA" id="ARBA00023295"/>
    </source>
</evidence>
<dbReference type="GO" id="GO:0008843">
    <property type="term" value="F:endochitinase activity"/>
    <property type="evidence" value="ECO:0007669"/>
    <property type="project" value="UniProtKB-EC"/>
</dbReference>
<organism evidence="11 12">
    <name type="scientific">Leucocoprinus birnbaumii</name>
    <dbReference type="NCBI Taxonomy" id="56174"/>
    <lineage>
        <taxon>Eukaryota</taxon>
        <taxon>Fungi</taxon>
        <taxon>Dikarya</taxon>
        <taxon>Basidiomycota</taxon>
        <taxon>Agaricomycotina</taxon>
        <taxon>Agaricomycetes</taxon>
        <taxon>Agaricomycetidae</taxon>
        <taxon>Agaricales</taxon>
        <taxon>Agaricineae</taxon>
        <taxon>Agaricaceae</taxon>
        <taxon>Leucocoprinus</taxon>
    </lineage>
</organism>
<dbReference type="InterPro" id="IPR001223">
    <property type="entry name" value="Glyco_hydro18_cat"/>
</dbReference>
<dbReference type="PROSITE" id="PS01095">
    <property type="entry name" value="GH18_1"/>
    <property type="match status" value="1"/>
</dbReference>
<evidence type="ECO:0000313" key="11">
    <source>
        <dbReference type="EMBL" id="KAJ3572245.1"/>
    </source>
</evidence>
<protein>
    <recommendedName>
        <fullName evidence="10">GH18 domain-containing protein</fullName>
    </recommendedName>
</protein>
<evidence type="ECO:0000256" key="3">
    <source>
        <dbReference type="ARBA" id="ARBA00023024"/>
    </source>
</evidence>
<feature type="signal peptide" evidence="9">
    <location>
        <begin position="1"/>
        <end position="16"/>
    </location>
</feature>
<dbReference type="InterPro" id="IPR029070">
    <property type="entry name" value="Chitinase_insertion_sf"/>
</dbReference>
<keyword evidence="12" id="KW-1185">Reference proteome</keyword>
<feature type="domain" description="GH18" evidence="10">
    <location>
        <begin position="58"/>
        <end position="439"/>
    </location>
</feature>
<comment type="similarity">
    <text evidence="8">Belongs to the glycosyl hydrolase 18 family.</text>
</comment>
<reference evidence="11" key="1">
    <citation type="submission" date="2022-07" db="EMBL/GenBank/DDBJ databases">
        <title>Genome Sequence of Leucocoprinus birnbaumii.</title>
        <authorList>
            <person name="Buettner E."/>
        </authorList>
    </citation>
    <scope>NUCLEOTIDE SEQUENCE</scope>
    <source>
        <strain evidence="11">VT141</strain>
    </source>
</reference>
<keyword evidence="4" id="KW-0119">Carbohydrate metabolism</keyword>
<dbReference type="GO" id="GO:0000272">
    <property type="term" value="P:polysaccharide catabolic process"/>
    <property type="evidence" value="ECO:0007669"/>
    <property type="project" value="UniProtKB-KW"/>
</dbReference>
<evidence type="ECO:0000256" key="9">
    <source>
        <dbReference type="SAM" id="SignalP"/>
    </source>
</evidence>
<dbReference type="Gene3D" id="3.20.20.80">
    <property type="entry name" value="Glycosidases"/>
    <property type="match status" value="1"/>
</dbReference>
<evidence type="ECO:0000256" key="2">
    <source>
        <dbReference type="ARBA" id="ARBA00022801"/>
    </source>
</evidence>
<comment type="catalytic activity">
    <reaction evidence="1">
        <text>Random endo-hydrolysis of N-acetyl-beta-D-glucosaminide (1-&gt;4)-beta-linkages in chitin and chitodextrins.</text>
        <dbReference type="EC" id="3.2.1.14"/>
    </reaction>
</comment>
<dbReference type="GO" id="GO:0005576">
    <property type="term" value="C:extracellular region"/>
    <property type="evidence" value="ECO:0007669"/>
    <property type="project" value="TreeGrafter"/>
</dbReference>
<evidence type="ECO:0000256" key="8">
    <source>
        <dbReference type="RuleBase" id="RU004453"/>
    </source>
</evidence>
<dbReference type="InterPro" id="IPR001579">
    <property type="entry name" value="Glyco_hydro_18_chit_AS"/>
</dbReference>
<dbReference type="GO" id="GO:0006032">
    <property type="term" value="P:chitin catabolic process"/>
    <property type="evidence" value="ECO:0007669"/>
    <property type="project" value="UniProtKB-KW"/>
</dbReference>
<dbReference type="InterPro" id="IPR050314">
    <property type="entry name" value="Glycosyl_Hydrlase_18"/>
</dbReference>
<evidence type="ECO:0000256" key="1">
    <source>
        <dbReference type="ARBA" id="ARBA00000822"/>
    </source>
</evidence>
<dbReference type="PANTHER" id="PTHR11177">
    <property type="entry name" value="CHITINASE"/>
    <property type="match status" value="1"/>
</dbReference>
<keyword evidence="6" id="KW-0624">Polysaccharide degradation</keyword>
<dbReference type="EMBL" id="JANIEX010000150">
    <property type="protein sequence ID" value="KAJ3572245.1"/>
    <property type="molecule type" value="Genomic_DNA"/>
</dbReference>
<dbReference type="PROSITE" id="PS51910">
    <property type="entry name" value="GH18_2"/>
    <property type="match status" value="1"/>
</dbReference>
<keyword evidence="2 7" id="KW-0378">Hydrolase</keyword>
<dbReference type="Proteomes" id="UP001213000">
    <property type="component" value="Unassembled WGS sequence"/>
</dbReference>
<dbReference type="InterPro" id="IPR011583">
    <property type="entry name" value="Chitinase_II/V-like_cat"/>
</dbReference>
<evidence type="ECO:0000256" key="4">
    <source>
        <dbReference type="ARBA" id="ARBA00023277"/>
    </source>
</evidence>
<evidence type="ECO:0000256" key="7">
    <source>
        <dbReference type="RuleBase" id="RU000489"/>
    </source>
</evidence>
<dbReference type="SMART" id="SM00636">
    <property type="entry name" value="Glyco_18"/>
    <property type="match status" value="1"/>
</dbReference>
<comment type="caution">
    <text evidence="11">The sequence shown here is derived from an EMBL/GenBank/DDBJ whole genome shotgun (WGS) entry which is preliminary data.</text>
</comment>
<dbReference type="AlphaFoldDB" id="A0AAD5W0R7"/>